<evidence type="ECO:0000313" key="5">
    <source>
        <dbReference type="Proteomes" id="UP000241474"/>
    </source>
</evidence>
<reference evidence="5 6" key="2">
    <citation type="submission" date="2014-10" db="EMBL/GenBank/DDBJ databases">
        <title>Pan-genome analysis of Brazilian lineage A amoebal mimiviruses.</title>
        <authorList>
            <person name="Assis F.L."/>
            <person name="Abrahao J.S."/>
            <person name="Kroon E.G."/>
            <person name="Dornas F.P."/>
            <person name="Andrade K.R."/>
            <person name="Borato P.V.M."/>
            <person name="Pilotto M.R."/>
            <person name="Benamar S."/>
            <person name="LaScola B."/>
            <person name="Colson P."/>
        </authorList>
    </citation>
    <scope>NUCLEOTIDE SEQUENCE [LARGE SCALE GENOMIC DNA]</scope>
    <source>
        <strain evidence="3 6">Amazonia</strain>
        <strain evidence="2 5">Oyster</strain>
    </source>
</reference>
<dbReference type="InterPro" id="IPR043930">
    <property type="entry name" value="DUF5754"/>
</dbReference>
<evidence type="ECO:0000313" key="3">
    <source>
        <dbReference type="EMBL" id="AKI81524.1"/>
    </source>
</evidence>
<evidence type="ECO:0000313" key="1">
    <source>
        <dbReference type="EMBL" id="ADO18430.1"/>
    </source>
</evidence>
<organism evidence="1 4">
    <name type="scientific">Acanthamoeba polyphaga mimivirus</name>
    <name type="common">APMV</name>
    <dbReference type="NCBI Taxonomy" id="212035"/>
    <lineage>
        <taxon>Viruses</taxon>
        <taxon>Varidnaviria</taxon>
        <taxon>Bamfordvirae</taxon>
        <taxon>Nucleocytoviricota</taxon>
        <taxon>Megaviricetes</taxon>
        <taxon>Imitervirales</taxon>
        <taxon>Mimiviridae</taxon>
        <taxon>Megamimivirinae</taxon>
        <taxon>Mimivirus</taxon>
        <taxon>Mimivirus bradfordmassiliense</taxon>
    </lineage>
</organism>
<dbReference type="EMBL" id="KM982403">
    <property type="protein sequence ID" value="AKI81524.1"/>
    <property type="molecule type" value="Genomic_DNA"/>
</dbReference>
<name>A0A0G2Y963_MIMIV</name>
<dbReference type="GeneID" id="9925513"/>
<reference evidence="1 4" key="1">
    <citation type="journal article" date="2011" name="Virol. J.">
        <title>Breaking the 1000-gene barrier for Mimivirus using ultra-deep genome and transcriptome sequencing.</title>
        <authorList>
            <person name="Legendre M."/>
            <person name="Santini S."/>
            <person name="Rico A."/>
            <person name="Abergel C."/>
            <person name="Claverie J.M."/>
        </authorList>
    </citation>
    <scope>NUCLEOTIDE SEQUENCE [LARGE SCALE GENOMIC DNA]</scope>
</reference>
<dbReference type="EMBL" id="HQ336222">
    <property type="protein sequence ID" value="ADO18430.1"/>
    <property type="molecule type" value="Genomic_DNA"/>
</dbReference>
<dbReference type="Proteomes" id="UP000201519">
    <property type="component" value="Segment"/>
</dbReference>
<dbReference type="KEGG" id="vg:9925513"/>
<evidence type="ECO:0000313" key="2">
    <source>
        <dbReference type="EMBL" id="AKI79636.1"/>
    </source>
</evidence>
<dbReference type="RefSeq" id="YP_003987382.1">
    <property type="nucleotide sequence ID" value="NC_014649.1"/>
</dbReference>
<dbReference type="EMBL" id="KM982401">
    <property type="protein sequence ID" value="AKI79636.1"/>
    <property type="molecule type" value="Genomic_DNA"/>
</dbReference>
<dbReference type="Proteomes" id="UP000274448">
    <property type="component" value="Segment"/>
</dbReference>
<proteinExistence type="predicted"/>
<dbReference type="OrthoDB" id="19622at10239"/>
<accession>A0A0G2Y963</accession>
<dbReference type="Pfam" id="PF19058">
    <property type="entry name" value="DUF5754"/>
    <property type="match status" value="1"/>
</dbReference>
<dbReference type="Proteomes" id="UP000241474">
    <property type="component" value="Segment"/>
</dbReference>
<protein>
    <submittedName>
        <fullName evidence="1">Uncharacterized protein</fullName>
    </submittedName>
</protein>
<evidence type="ECO:0000313" key="6">
    <source>
        <dbReference type="Proteomes" id="UP000274448"/>
    </source>
</evidence>
<gene>
    <name evidence="1" type="primary">L851</name>
</gene>
<evidence type="ECO:0000313" key="4">
    <source>
        <dbReference type="Proteomes" id="UP000201519"/>
    </source>
</evidence>
<organismHost>
    <name type="scientific">Acanthamoeba polyphaga</name>
    <name type="common">Amoeba</name>
    <dbReference type="NCBI Taxonomy" id="5757"/>
</organismHost>
<sequence length="100" mass="11505">MNSYIREKVDEYRERYDLPDLKVTRSDKEGKRLKAVYTDKDGHRKKIYFGQEGAYTYADGAPDYVRNAYHARASGQYTKKGKQAISIPGSAASLSYNILW</sequence>
<keyword evidence="4" id="KW-1185">Reference proteome</keyword>
<accession>E3VY44</accession>